<gene>
    <name evidence="1" type="ORF">MBUL_02551</name>
</gene>
<organism evidence="1">
    <name type="scientific">Methylobacterium bullatum</name>
    <dbReference type="NCBI Taxonomy" id="570505"/>
    <lineage>
        <taxon>Bacteria</taxon>
        <taxon>Pseudomonadati</taxon>
        <taxon>Pseudomonadota</taxon>
        <taxon>Alphaproteobacteria</taxon>
        <taxon>Hyphomicrobiales</taxon>
        <taxon>Methylobacteriaceae</taxon>
        <taxon>Methylobacterium</taxon>
    </lineage>
</organism>
<protein>
    <submittedName>
        <fullName evidence="1">Uncharacterized protein</fullName>
    </submittedName>
</protein>
<reference evidence="1" key="1">
    <citation type="submission" date="2019-12" db="EMBL/GenBank/DDBJ databases">
        <authorList>
            <person name="Cremers G."/>
        </authorList>
    </citation>
    <scope>NUCLEOTIDE SEQUENCE</scope>
    <source>
        <strain evidence="1">Mbul1</strain>
    </source>
</reference>
<sequence length="46" mass="5199">MANRLTLNTVAEVSFASAKGFEGALQKPLRYLEPSFEAATRRLRMR</sequence>
<name>A0A679IZ46_9HYPH</name>
<evidence type="ECO:0000313" key="1">
    <source>
        <dbReference type="EMBL" id="CAA2104128.1"/>
    </source>
</evidence>
<dbReference type="EMBL" id="LR743504">
    <property type="protein sequence ID" value="CAA2104128.1"/>
    <property type="molecule type" value="Genomic_DNA"/>
</dbReference>
<dbReference type="AlphaFoldDB" id="A0A679IZ46"/>
<accession>A0A679IZ46</accession>
<proteinExistence type="predicted"/>